<accession>A0ABZ2CDG9</accession>
<reference evidence="1 2" key="1">
    <citation type="submission" date="2023-10" db="EMBL/GenBank/DDBJ databases">
        <title>Niallia locisalis sp.nov. isolated from a salt pond sample.</title>
        <authorList>
            <person name="Li X.-J."/>
            <person name="Dong L."/>
        </authorList>
    </citation>
    <scope>NUCLEOTIDE SEQUENCE [LARGE SCALE GENOMIC DNA]</scope>
    <source>
        <strain evidence="1 2">DSM 29761</strain>
    </source>
</reference>
<proteinExistence type="predicted"/>
<evidence type="ECO:0000313" key="2">
    <source>
        <dbReference type="Proteomes" id="UP001357223"/>
    </source>
</evidence>
<protein>
    <submittedName>
        <fullName evidence="1">Uncharacterized protein</fullName>
    </submittedName>
</protein>
<dbReference type="RefSeq" id="WP_338450315.1">
    <property type="nucleotide sequence ID" value="NZ_CP137640.1"/>
</dbReference>
<gene>
    <name evidence="1" type="ORF">R4Z09_30290</name>
</gene>
<dbReference type="Proteomes" id="UP001357223">
    <property type="component" value="Chromosome"/>
</dbReference>
<evidence type="ECO:0000313" key="1">
    <source>
        <dbReference type="EMBL" id="WVX81387.1"/>
    </source>
</evidence>
<dbReference type="EMBL" id="CP137640">
    <property type="protein sequence ID" value="WVX81387.1"/>
    <property type="molecule type" value="Genomic_DNA"/>
</dbReference>
<name>A0ABZ2CDG9_9BACI</name>
<keyword evidence="2" id="KW-1185">Reference proteome</keyword>
<sequence>MMKKNETEAVGKLLNTIRVKLEKMPVRNSKIMKSFEILDRLETLVGKQHDKLAIESSVNFLSSITLAPIKPEIKQLKQHLRLGFES</sequence>
<organism evidence="1 2">
    <name type="scientific">Niallia oryzisoli</name>
    <dbReference type="NCBI Taxonomy" id="1737571"/>
    <lineage>
        <taxon>Bacteria</taxon>
        <taxon>Bacillati</taxon>
        <taxon>Bacillota</taxon>
        <taxon>Bacilli</taxon>
        <taxon>Bacillales</taxon>
        <taxon>Bacillaceae</taxon>
        <taxon>Niallia</taxon>
    </lineage>
</organism>